<dbReference type="InterPro" id="IPR018525">
    <property type="entry name" value="MCM_CS"/>
</dbReference>
<dbReference type="Pfam" id="PF17855">
    <property type="entry name" value="MCM_lid"/>
    <property type="match status" value="1"/>
</dbReference>
<dbReference type="InterPro" id="IPR001208">
    <property type="entry name" value="MCM_dom"/>
</dbReference>
<dbReference type="Gene3D" id="2.20.28.10">
    <property type="match status" value="1"/>
</dbReference>
<evidence type="ECO:0000256" key="3">
    <source>
        <dbReference type="ARBA" id="ARBA00012551"/>
    </source>
</evidence>
<sequence>MSDLENDSDDQLSSSPSASSDNNNNNNNKRRRIDSNANVNANANANANTNAAEDDDGNGQEGSSSSSSDANEGVVARRRRRMEALNNERQLRRRRERLRKELADLQTEEFRPLEEDDDRNRDYNDDHDDGNEVDDEIDRDYDYDRGVAGNGNQDEEEEDGEDLLDNAERDYQRIEALDTYGREGIDDRDYDALDGEERREVEAKLRERDRRLGLGGDRRRRDAGIYGAALDAMEAEEDADARRARRGIFRTQRERNADQMDDGTKDEDDDDDDQGIDDEIDEAELDGDDPINLEAFDVPLREWIAQDRTRREVQRKFRAFLRHFRPDTAEEDHHQQKGRKRANGIYEQKIKAMCASNKATLQVSYHHLMEAEPLLAVWLADAPKDMLDLLDEAATRHTLMLFPSYGAIQEDIHVRIADIPIMDSLRDLRRTHLDHLVKVHGVVTRRGEVYPKLQIAYYRCLNRDCNAIEGPIRIEGVGQDAESLMMPEECPLCEGTRFKLDTNLSVYGNIQRINLQETPGSVPPGRVPRQKEVFLTNDLIDVARPGEEIEVTGVYEHKYDSGLTLKSGFPVFSTFLTANHVRKREDASAASNLQEADVRAILELSKDPKIGERIVQSIAPSIFGHDNCKMALAMSLFGGVPKNVNDKHRIRGDCNVLLLGDPGTAKSQLLKYAEATAPRAVYSTGKGASAVGLTASVHKDPITREWTLEGGALVLADKGVALIDEFDKMNEQDRTSIHEAMEQQSISVSKAGIVTSLQARCSVIAAANPIGGRYDSSNTLSDNVELTAPILQRFDILCVLQDTVDPVLDERLAKFVTSSHMNAVATRDLNNGEATLPPSASVAQQNEGIIDQELLRKYIQYARTNVKPTLKGNAFDQEKVASLYVALRRESQNSGGVPIAVRHVESIMRMSEAHAKMHLRDYVRDDDMDAAIKMMLESFIVAQKFSIRRSLRRSFAKYITSGEDRAHLLLHILGDMMRKEQMYQVIRLRQKGQSEDLLGRLEVPIDELEAKARERRIYNVTDFCKGPSFREAGYFFDDKRGLISRSAVIST</sequence>
<dbReference type="InterPro" id="IPR041562">
    <property type="entry name" value="MCM_lid"/>
</dbReference>
<dbReference type="GO" id="GO:0016787">
    <property type="term" value="F:hydrolase activity"/>
    <property type="evidence" value="ECO:0007669"/>
    <property type="project" value="UniProtKB-KW"/>
</dbReference>
<keyword evidence="8" id="KW-0863">Zinc-finger</keyword>
<keyword evidence="9" id="KW-0378">Hydrolase</keyword>
<dbReference type="Gene3D" id="3.30.1640.10">
    <property type="entry name" value="mini-chromosome maintenance (MCM) complex, chain A, domain 1"/>
    <property type="match status" value="1"/>
</dbReference>
<dbReference type="GO" id="GO:0000727">
    <property type="term" value="P:double-strand break repair via break-induced replication"/>
    <property type="evidence" value="ECO:0007669"/>
    <property type="project" value="TreeGrafter"/>
</dbReference>
<keyword evidence="13" id="KW-0238">DNA-binding</keyword>
<dbReference type="PRINTS" id="PR01658">
    <property type="entry name" value="MCMPROTEIN2"/>
</dbReference>
<evidence type="ECO:0000256" key="15">
    <source>
        <dbReference type="ARBA" id="ARBA00023306"/>
    </source>
</evidence>
<dbReference type="GO" id="GO:0005634">
    <property type="term" value="C:nucleus"/>
    <property type="evidence" value="ECO:0007669"/>
    <property type="project" value="UniProtKB-SubCell"/>
</dbReference>
<dbReference type="EC" id="3.6.4.12" evidence="3"/>
<reference evidence="18" key="1">
    <citation type="submission" date="2021-01" db="EMBL/GenBank/DDBJ databases">
        <authorList>
            <person name="Corre E."/>
            <person name="Pelletier E."/>
            <person name="Niang G."/>
            <person name="Scheremetjew M."/>
            <person name="Finn R."/>
            <person name="Kale V."/>
            <person name="Holt S."/>
            <person name="Cochrane G."/>
            <person name="Meng A."/>
            <person name="Brown T."/>
            <person name="Cohen L."/>
        </authorList>
    </citation>
    <scope>NUCLEOTIDE SEQUENCE</scope>
    <source>
        <strain evidence="18">10249 10 AB</strain>
    </source>
</reference>
<evidence type="ECO:0000256" key="14">
    <source>
        <dbReference type="ARBA" id="ARBA00023242"/>
    </source>
</evidence>
<dbReference type="PROSITE" id="PS00847">
    <property type="entry name" value="MCM_1"/>
    <property type="match status" value="1"/>
</dbReference>
<feature type="compositionally biased region" description="Acidic residues" evidence="16">
    <location>
        <begin position="259"/>
        <end position="287"/>
    </location>
</feature>
<evidence type="ECO:0000256" key="13">
    <source>
        <dbReference type="ARBA" id="ARBA00023125"/>
    </source>
</evidence>
<dbReference type="InterPro" id="IPR031327">
    <property type="entry name" value="MCM"/>
</dbReference>
<feature type="region of interest" description="Disordered" evidence="16">
    <location>
        <begin position="1"/>
        <end position="170"/>
    </location>
</feature>
<dbReference type="SMART" id="SM00350">
    <property type="entry name" value="MCM"/>
    <property type="match status" value="1"/>
</dbReference>
<dbReference type="Pfam" id="PF00493">
    <property type="entry name" value="MCM"/>
    <property type="match status" value="1"/>
</dbReference>
<dbReference type="GO" id="GO:0003697">
    <property type="term" value="F:single-stranded DNA binding"/>
    <property type="evidence" value="ECO:0007669"/>
    <property type="project" value="TreeGrafter"/>
</dbReference>
<feature type="domain" description="MCM C-terminal AAA(+) ATPase" evidence="17">
    <location>
        <begin position="610"/>
        <end position="816"/>
    </location>
</feature>
<evidence type="ECO:0000256" key="2">
    <source>
        <dbReference type="ARBA" id="ARBA00008010"/>
    </source>
</evidence>
<evidence type="ECO:0000256" key="6">
    <source>
        <dbReference type="ARBA" id="ARBA00022723"/>
    </source>
</evidence>
<dbReference type="Pfam" id="PF12619">
    <property type="entry name" value="MCM2_N"/>
    <property type="match status" value="1"/>
</dbReference>
<comment type="similarity">
    <text evidence="2">Belongs to the MCM family.</text>
</comment>
<keyword evidence="15" id="KW-0131">Cell cycle</keyword>
<evidence type="ECO:0000256" key="4">
    <source>
        <dbReference type="ARBA" id="ARBA00018925"/>
    </source>
</evidence>
<feature type="compositionally biased region" description="Basic and acidic residues" evidence="16">
    <location>
        <begin position="98"/>
        <end position="124"/>
    </location>
</feature>
<feature type="compositionally biased region" description="Low complexity" evidence="16">
    <location>
        <begin position="11"/>
        <end position="27"/>
    </location>
</feature>
<evidence type="ECO:0000256" key="16">
    <source>
        <dbReference type="SAM" id="MobiDB-lite"/>
    </source>
</evidence>
<name>A0A7S4AR49_9STRA</name>
<dbReference type="FunFam" id="3.40.50.300:FF:000138">
    <property type="entry name" value="DNA helicase"/>
    <property type="match status" value="1"/>
</dbReference>
<dbReference type="GO" id="GO:0017116">
    <property type="term" value="F:single-stranded DNA helicase activity"/>
    <property type="evidence" value="ECO:0007669"/>
    <property type="project" value="TreeGrafter"/>
</dbReference>
<keyword evidence="5" id="KW-0235">DNA replication</keyword>
<evidence type="ECO:0000256" key="11">
    <source>
        <dbReference type="ARBA" id="ARBA00022833"/>
    </source>
</evidence>
<evidence type="ECO:0000259" key="17">
    <source>
        <dbReference type="PROSITE" id="PS50051"/>
    </source>
</evidence>
<feature type="compositionally biased region" description="Acidic residues" evidence="16">
    <location>
        <begin position="1"/>
        <end position="10"/>
    </location>
</feature>
<dbReference type="Pfam" id="PF23669">
    <property type="entry name" value="WHD_MCM2"/>
    <property type="match status" value="1"/>
</dbReference>
<dbReference type="GO" id="GO:0005524">
    <property type="term" value="F:ATP binding"/>
    <property type="evidence" value="ECO:0007669"/>
    <property type="project" value="UniProtKB-KW"/>
</dbReference>
<feature type="region of interest" description="Disordered" evidence="16">
    <location>
        <begin position="176"/>
        <end position="195"/>
    </location>
</feature>
<dbReference type="AlphaFoldDB" id="A0A7S4AR49"/>
<keyword evidence="7" id="KW-0547">Nucleotide-binding</keyword>
<evidence type="ECO:0000256" key="9">
    <source>
        <dbReference type="ARBA" id="ARBA00022801"/>
    </source>
</evidence>
<evidence type="ECO:0000256" key="12">
    <source>
        <dbReference type="ARBA" id="ARBA00022840"/>
    </source>
</evidence>
<feature type="region of interest" description="Disordered" evidence="16">
    <location>
        <begin position="234"/>
        <end position="287"/>
    </location>
</feature>
<gene>
    <name evidence="18" type="ORF">PAUS00366_LOCUS16986</name>
</gene>
<dbReference type="PROSITE" id="PS50051">
    <property type="entry name" value="MCM_2"/>
    <property type="match status" value="1"/>
</dbReference>
<dbReference type="InterPro" id="IPR012340">
    <property type="entry name" value="NA-bd_OB-fold"/>
</dbReference>
<dbReference type="EMBL" id="HBIX01024582">
    <property type="protein sequence ID" value="CAE0724230.1"/>
    <property type="molecule type" value="Transcribed_RNA"/>
</dbReference>
<proteinExistence type="inferred from homology"/>
<feature type="compositionally biased region" description="Acidic residues" evidence="16">
    <location>
        <begin position="153"/>
        <end position="165"/>
    </location>
</feature>
<dbReference type="Gene3D" id="3.40.50.300">
    <property type="entry name" value="P-loop containing nucleotide triphosphate hydrolases"/>
    <property type="match status" value="1"/>
</dbReference>
<dbReference type="InterPro" id="IPR027925">
    <property type="entry name" value="MCM_N"/>
</dbReference>
<dbReference type="InterPro" id="IPR027417">
    <property type="entry name" value="P-loop_NTPase"/>
</dbReference>
<dbReference type="InterPro" id="IPR008045">
    <property type="entry name" value="MCM2"/>
</dbReference>
<feature type="compositionally biased region" description="Acidic residues" evidence="16">
    <location>
        <begin position="125"/>
        <end position="139"/>
    </location>
</feature>
<keyword evidence="11" id="KW-0862">Zinc</keyword>
<evidence type="ECO:0000256" key="8">
    <source>
        <dbReference type="ARBA" id="ARBA00022771"/>
    </source>
</evidence>
<evidence type="ECO:0000313" key="18">
    <source>
        <dbReference type="EMBL" id="CAE0724230.1"/>
    </source>
</evidence>
<feature type="compositionally biased region" description="Low complexity" evidence="16">
    <location>
        <begin position="35"/>
        <end position="51"/>
    </location>
</feature>
<comment type="subcellular location">
    <subcellularLocation>
        <location evidence="1">Nucleus</location>
    </subcellularLocation>
</comment>
<keyword evidence="12" id="KW-0067">ATP-binding</keyword>
<dbReference type="GO" id="GO:0043138">
    <property type="term" value="F:3'-5' DNA helicase activity"/>
    <property type="evidence" value="ECO:0007669"/>
    <property type="project" value="TreeGrafter"/>
</dbReference>
<dbReference type="SUPFAM" id="SSF52540">
    <property type="entry name" value="P-loop containing nucleoside triphosphate hydrolases"/>
    <property type="match status" value="1"/>
</dbReference>
<evidence type="ECO:0000256" key="1">
    <source>
        <dbReference type="ARBA" id="ARBA00004123"/>
    </source>
</evidence>
<protein>
    <recommendedName>
        <fullName evidence="4">DNA replication licensing factor MCM2</fullName>
        <ecNumber evidence="3">3.6.4.12</ecNumber>
    </recommendedName>
</protein>
<dbReference type="SUPFAM" id="SSF50249">
    <property type="entry name" value="Nucleic acid-binding proteins"/>
    <property type="match status" value="1"/>
</dbReference>
<accession>A0A7S4AR49</accession>
<dbReference type="InterPro" id="IPR033762">
    <property type="entry name" value="MCM_OB"/>
</dbReference>
<dbReference type="PRINTS" id="PR01657">
    <property type="entry name" value="MCMFAMILY"/>
</dbReference>
<dbReference type="PANTHER" id="PTHR11630">
    <property type="entry name" value="DNA REPLICATION LICENSING FACTOR MCM FAMILY MEMBER"/>
    <property type="match status" value="1"/>
</dbReference>
<keyword evidence="10" id="KW-0347">Helicase</keyword>
<evidence type="ECO:0000256" key="5">
    <source>
        <dbReference type="ARBA" id="ARBA00022705"/>
    </source>
</evidence>
<organism evidence="18">
    <name type="scientific">Pseudo-nitzschia australis</name>
    <dbReference type="NCBI Taxonomy" id="44445"/>
    <lineage>
        <taxon>Eukaryota</taxon>
        <taxon>Sar</taxon>
        <taxon>Stramenopiles</taxon>
        <taxon>Ochrophyta</taxon>
        <taxon>Bacillariophyta</taxon>
        <taxon>Bacillariophyceae</taxon>
        <taxon>Bacillariophycidae</taxon>
        <taxon>Bacillariales</taxon>
        <taxon>Bacillariaceae</taxon>
        <taxon>Pseudo-nitzschia</taxon>
    </lineage>
</organism>
<dbReference type="InterPro" id="IPR059098">
    <property type="entry name" value="WHD_MCM2"/>
</dbReference>
<keyword evidence="14" id="KW-0539">Nucleus</keyword>
<dbReference type="Pfam" id="PF17207">
    <property type="entry name" value="MCM_OB"/>
    <property type="match status" value="1"/>
</dbReference>
<dbReference type="Pfam" id="PF14551">
    <property type="entry name" value="MCM_N"/>
    <property type="match status" value="1"/>
</dbReference>
<dbReference type="GO" id="GO:1902975">
    <property type="term" value="P:mitotic DNA replication initiation"/>
    <property type="evidence" value="ECO:0007669"/>
    <property type="project" value="TreeGrafter"/>
</dbReference>
<evidence type="ECO:0000256" key="7">
    <source>
        <dbReference type="ARBA" id="ARBA00022741"/>
    </source>
</evidence>
<keyword evidence="6" id="KW-0479">Metal-binding</keyword>
<dbReference type="Gene3D" id="2.40.50.140">
    <property type="entry name" value="Nucleic acid-binding proteins"/>
    <property type="match status" value="1"/>
</dbReference>
<dbReference type="PANTHER" id="PTHR11630:SF44">
    <property type="entry name" value="DNA REPLICATION LICENSING FACTOR MCM2"/>
    <property type="match status" value="1"/>
</dbReference>
<dbReference type="GO" id="GO:0042555">
    <property type="term" value="C:MCM complex"/>
    <property type="evidence" value="ECO:0007669"/>
    <property type="project" value="InterPro"/>
</dbReference>
<dbReference type="GO" id="GO:0008270">
    <property type="term" value="F:zinc ion binding"/>
    <property type="evidence" value="ECO:0007669"/>
    <property type="project" value="UniProtKB-KW"/>
</dbReference>
<evidence type="ECO:0000256" key="10">
    <source>
        <dbReference type="ARBA" id="ARBA00022806"/>
    </source>
</evidence>